<feature type="region of interest" description="Disordered" evidence="1">
    <location>
        <begin position="118"/>
        <end position="140"/>
    </location>
</feature>
<dbReference type="EMBL" id="JAVRJZ010000018">
    <property type="protein sequence ID" value="KAK2708772.1"/>
    <property type="molecule type" value="Genomic_DNA"/>
</dbReference>
<sequence length="140" mass="15822">MTESIYSEEKVEDPCTHIRLAEQDSELVFKIDTGAKTNILSSKYFIKFGSLSKHWMEETLAELELRLIIDSIADNGHNGAEHDAILRAVFQAARDNGTHFNREKYVFNATSIAYSRHRSTTGSTIPDQKKTKTLENMSAP</sequence>
<protein>
    <submittedName>
        <fullName evidence="2">Uncharacterized protein</fullName>
    </submittedName>
</protein>
<keyword evidence="3" id="KW-1185">Reference proteome</keyword>
<accession>A0AA88HQ48</accession>
<evidence type="ECO:0000313" key="3">
    <source>
        <dbReference type="Proteomes" id="UP001187531"/>
    </source>
</evidence>
<dbReference type="InterPro" id="IPR043128">
    <property type="entry name" value="Rev_trsase/Diguanyl_cyclase"/>
</dbReference>
<comment type="caution">
    <text evidence="2">The sequence shown here is derived from an EMBL/GenBank/DDBJ whole genome shotgun (WGS) entry which is preliminary data.</text>
</comment>
<gene>
    <name evidence="2" type="ORF">QYM36_014398</name>
</gene>
<evidence type="ECO:0000313" key="2">
    <source>
        <dbReference type="EMBL" id="KAK2708772.1"/>
    </source>
</evidence>
<reference evidence="2" key="1">
    <citation type="submission" date="2023-07" db="EMBL/GenBank/DDBJ databases">
        <title>Chromosome-level genome assembly of Artemia franciscana.</title>
        <authorList>
            <person name="Jo E."/>
        </authorList>
    </citation>
    <scope>NUCLEOTIDE SEQUENCE</scope>
    <source>
        <tissue evidence="2">Whole body</tissue>
    </source>
</reference>
<evidence type="ECO:0000256" key="1">
    <source>
        <dbReference type="SAM" id="MobiDB-lite"/>
    </source>
</evidence>
<proteinExistence type="predicted"/>
<organism evidence="2 3">
    <name type="scientific">Artemia franciscana</name>
    <name type="common">Brine shrimp</name>
    <name type="synonym">Artemia sanfranciscana</name>
    <dbReference type="NCBI Taxonomy" id="6661"/>
    <lineage>
        <taxon>Eukaryota</taxon>
        <taxon>Metazoa</taxon>
        <taxon>Ecdysozoa</taxon>
        <taxon>Arthropoda</taxon>
        <taxon>Crustacea</taxon>
        <taxon>Branchiopoda</taxon>
        <taxon>Anostraca</taxon>
        <taxon>Artemiidae</taxon>
        <taxon>Artemia</taxon>
    </lineage>
</organism>
<name>A0AA88HQ48_ARTSF</name>
<dbReference type="AlphaFoldDB" id="A0AA88HQ48"/>
<dbReference type="Proteomes" id="UP001187531">
    <property type="component" value="Unassembled WGS sequence"/>
</dbReference>
<dbReference type="Gene3D" id="3.30.70.270">
    <property type="match status" value="1"/>
</dbReference>